<dbReference type="SMART" id="SM00829">
    <property type="entry name" value="PKS_ER"/>
    <property type="match status" value="1"/>
</dbReference>
<keyword evidence="4" id="KW-1185">Reference proteome</keyword>
<dbReference type="Pfam" id="PF13602">
    <property type="entry name" value="ADH_zinc_N_2"/>
    <property type="match status" value="1"/>
</dbReference>
<dbReference type="PANTHER" id="PTHR11695">
    <property type="entry name" value="ALCOHOL DEHYDROGENASE RELATED"/>
    <property type="match status" value="1"/>
</dbReference>
<gene>
    <name evidence="3" type="ORF">GCM10009827_099850</name>
</gene>
<evidence type="ECO:0000313" key="3">
    <source>
        <dbReference type="EMBL" id="GAA1562359.1"/>
    </source>
</evidence>
<dbReference type="InterPro" id="IPR011032">
    <property type="entry name" value="GroES-like_sf"/>
</dbReference>
<dbReference type="Proteomes" id="UP001501470">
    <property type="component" value="Unassembled WGS sequence"/>
</dbReference>
<protein>
    <submittedName>
        <fullName evidence="3">NAD(P)-dependent alcohol dehydrogenase</fullName>
    </submittedName>
</protein>
<dbReference type="CDD" id="cd08267">
    <property type="entry name" value="MDR1"/>
    <property type="match status" value="1"/>
</dbReference>
<dbReference type="RefSeq" id="WP_344512248.1">
    <property type="nucleotide sequence ID" value="NZ_BAAAQD010000031.1"/>
</dbReference>
<evidence type="ECO:0000313" key="4">
    <source>
        <dbReference type="Proteomes" id="UP001501470"/>
    </source>
</evidence>
<evidence type="ECO:0000259" key="2">
    <source>
        <dbReference type="SMART" id="SM00829"/>
    </source>
</evidence>
<dbReference type="SUPFAM" id="SSF50129">
    <property type="entry name" value="GroES-like"/>
    <property type="match status" value="1"/>
</dbReference>
<feature type="domain" description="Enoyl reductase (ER)" evidence="2">
    <location>
        <begin position="10"/>
        <end position="318"/>
    </location>
</feature>
<dbReference type="EMBL" id="BAAAQD010000031">
    <property type="protein sequence ID" value="GAA1562359.1"/>
    <property type="molecule type" value="Genomic_DNA"/>
</dbReference>
<dbReference type="InterPro" id="IPR036291">
    <property type="entry name" value="NAD(P)-bd_dom_sf"/>
</dbReference>
<keyword evidence="1" id="KW-0560">Oxidoreductase</keyword>
<dbReference type="PROSITE" id="PS01162">
    <property type="entry name" value="QOR_ZETA_CRYSTAL"/>
    <property type="match status" value="1"/>
</dbReference>
<evidence type="ECO:0000256" key="1">
    <source>
        <dbReference type="ARBA" id="ARBA00023002"/>
    </source>
</evidence>
<organism evidence="3 4">
    <name type="scientific">Dactylosporangium maewongense</name>
    <dbReference type="NCBI Taxonomy" id="634393"/>
    <lineage>
        <taxon>Bacteria</taxon>
        <taxon>Bacillati</taxon>
        <taxon>Actinomycetota</taxon>
        <taxon>Actinomycetes</taxon>
        <taxon>Micromonosporales</taxon>
        <taxon>Micromonosporaceae</taxon>
        <taxon>Dactylosporangium</taxon>
    </lineage>
</organism>
<proteinExistence type="predicted"/>
<dbReference type="InterPro" id="IPR020843">
    <property type="entry name" value="ER"/>
</dbReference>
<sequence>MKALVQDAYGLPRDVLRLREADPPEPGPRQVLVRVAAASVNPADVFLSTGRPWLVRLGAGLRRPRRTIPGGDVAGVVEAAGAEVTRFRPGDAVFGRCVGAFAELAVAAEDDVAAKPAAMSFEAAAAVPLAGTTALQALRDVARVRPGQRVLVVGAGGGIGGFAVQLARHFGAEVTGVCGTASVDRVRSLGAGRVIDHTREDFTAGDDRYDVILDNVAARPLSRVRRVLAPAGVLIPNSGRGRLAGLDRIVAARLTGLVVRQRMATFIARDSRDDLVTLAGLVEAGALVPPVGATYPLAAAADALAEVAAGHARGKLIVVP</sequence>
<dbReference type="InterPro" id="IPR013154">
    <property type="entry name" value="ADH-like_N"/>
</dbReference>
<dbReference type="PANTHER" id="PTHR11695:SF294">
    <property type="entry name" value="RETICULON-4-INTERACTING PROTEIN 1, MITOCHONDRIAL"/>
    <property type="match status" value="1"/>
</dbReference>
<dbReference type="InterPro" id="IPR050700">
    <property type="entry name" value="YIM1/Zinc_Alcohol_DH_Fams"/>
</dbReference>
<dbReference type="InterPro" id="IPR002364">
    <property type="entry name" value="Quin_OxRdtase/zeta-crystal_CS"/>
</dbReference>
<comment type="caution">
    <text evidence="3">The sequence shown here is derived from an EMBL/GenBank/DDBJ whole genome shotgun (WGS) entry which is preliminary data.</text>
</comment>
<dbReference type="Pfam" id="PF08240">
    <property type="entry name" value="ADH_N"/>
    <property type="match status" value="1"/>
</dbReference>
<name>A0ABP4NIH3_9ACTN</name>
<dbReference type="SUPFAM" id="SSF51735">
    <property type="entry name" value="NAD(P)-binding Rossmann-fold domains"/>
    <property type="match status" value="1"/>
</dbReference>
<dbReference type="Gene3D" id="3.40.50.720">
    <property type="entry name" value="NAD(P)-binding Rossmann-like Domain"/>
    <property type="match status" value="1"/>
</dbReference>
<accession>A0ABP4NIH3</accession>
<reference evidence="4" key="1">
    <citation type="journal article" date="2019" name="Int. J. Syst. Evol. Microbiol.">
        <title>The Global Catalogue of Microorganisms (GCM) 10K type strain sequencing project: providing services to taxonomists for standard genome sequencing and annotation.</title>
        <authorList>
            <consortium name="The Broad Institute Genomics Platform"/>
            <consortium name="The Broad Institute Genome Sequencing Center for Infectious Disease"/>
            <person name="Wu L."/>
            <person name="Ma J."/>
        </authorList>
    </citation>
    <scope>NUCLEOTIDE SEQUENCE [LARGE SCALE GENOMIC DNA]</scope>
    <source>
        <strain evidence="4">JCM 15933</strain>
    </source>
</reference>
<dbReference type="Gene3D" id="3.90.180.10">
    <property type="entry name" value="Medium-chain alcohol dehydrogenases, catalytic domain"/>
    <property type="match status" value="1"/>
</dbReference>